<evidence type="ECO:0000313" key="2">
    <source>
        <dbReference type="Proteomes" id="UP000828390"/>
    </source>
</evidence>
<keyword evidence="2" id="KW-1185">Reference proteome</keyword>
<proteinExistence type="predicted"/>
<organism evidence="1 2">
    <name type="scientific">Dreissena polymorpha</name>
    <name type="common">Zebra mussel</name>
    <name type="synonym">Mytilus polymorpha</name>
    <dbReference type="NCBI Taxonomy" id="45954"/>
    <lineage>
        <taxon>Eukaryota</taxon>
        <taxon>Metazoa</taxon>
        <taxon>Spiralia</taxon>
        <taxon>Lophotrochozoa</taxon>
        <taxon>Mollusca</taxon>
        <taxon>Bivalvia</taxon>
        <taxon>Autobranchia</taxon>
        <taxon>Heteroconchia</taxon>
        <taxon>Euheterodonta</taxon>
        <taxon>Imparidentia</taxon>
        <taxon>Neoheterodontei</taxon>
        <taxon>Myida</taxon>
        <taxon>Dreissenoidea</taxon>
        <taxon>Dreissenidae</taxon>
        <taxon>Dreissena</taxon>
    </lineage>
</organism>
<dbReference type="Proteomes" id="UP000828390">
    <property type="component" value="Unassembled WGS sequence"/>
</dbReference>
<accession>A0A9D4FZD6</accession>
<reference evidence="1" key="2">
    <citation type="submission" date="2020-11" db="EMBL/GenBank/DDBJ databases">
        <authorList>
            <person name="McCartney M.A."/>
            <person name="Auch B."/>
            <person name="Kono T."/>
            <person name="Mallez S."/>
            <person name="Becker A."/>
            <person name="Gohl D.M."/>
            <person name="Silverstein K.A.T."/>
            <person name="Koren S."/>
            <person name="Bechman K.B."/>
            <person name="Herman A."/>
            <person name="Abrahante J.E."/>
            <person name="Garbe J."/>
        </authorList>
    </citation>
    <scope>NUCLEOTIDE SEQUENCE</scope>
    <source>
        <strain evidence="1">Duluth1</strain>
        <tissue evidence="1">Whole animal</tissue>
    </source>
</reference>
<sequence length="86" mass="9892">MDIACTPNDVQGTEKQIKEHIAQRNELLEDLESSTGHGQTLLECIKGDNPRTPMVQLSHVLDVERWLLPLFSIFIFLRENFKIKDS</sequence>
<protein>
    <submittedName>
        <fullName evidence="1">Uncharacterized protein</fullName>
    </submittedName>
</protein>
<evidence type="ECO:0000313" key="1">
    <source>
        <dbReference type="EMBL" id="KAH3806339.1"/>
    </source>
</evidence>
<dbReference type="AlphaFoldDB" id="A0A9D4FZD6"/>
<dbReference type="EMBL" id="JAIWYP010000006">
    <property type="protein sequence ID" value="KAH3806339.1"/>
    <property type="molecule type" value="Genomic_DNA"/>
</dbReference>
<reference evidence="1" key="1">
    <citation type="journal article" date="2019" name="bioRxiv">
        <title>The Genome of the Zebra Mussel, Dreissena polymorpha: A Resource for Invasive Species Research.</title>
        <authorList>
            <person name="McCartney M.A."/>
            <person name="Auch B."/>
            <person name="Kono T."/>
            <person name="Mallez S."/>
            <person name="Zhang Y."/>
            <person name="Obille A."/>
            <person name="Becker A."/>
            <person name="Abrahante J.E."/>
            <person name="Garbe J."/>
            <person name="Badalamenti J.P."/>
            <person name="Herman A."/>
            <person name="Mangelson H."/>
            <person name="Liachko I."/>
            <person name="Sullivan S."/>
            <person name="Sone E.D."/>
            <person name="Koren S."/>
            <person name="Silverstein K.A.T."/>
            <person name="Beckman K.B."/>
            <person name="Gohl D.M."/>
        </authorList>
    </citation>
    <scope>NUCLEOTIDE SEQUENCE</scope>
    <source>
        <strain evidence="1">Duluth1</strain>
        <tissue evidence="1">Whole animal</tissue>
    </source>
</reference>
<gene>
    <name evidence="1" type="ORF">DPMN_134658</name>
</gene>
<comment type="caution">
    <text evidence="1">The sequence shown here is derived from an EMBL/GenBank/DDBJ whole genome shotgun (WGS) entry which is preliminary data.</text>
</comment>
<name>A0A9D4FZD6_DREPO</name>